<dbReference type="InterPro" id="IPR000639">
    <property type="entry name" value="Epox_hydrolase-like"/>
</dbReference>
<keyword evidence="3" id="KW-0378">Hydrolase</keyword>
<dbReference type="PRINTS" id="PR00412">
    <property type="entry name" value="EPOXHYDRLASE"/>
</dbReference>
<feature type="transmembrane region" description="Helical" evidence="1">
    <location>
        <begin position="94"/>
        <end position="114"/>
    </location>
</feature>
<comment type="caution">
    <text evidence="3">The sequence shown here is derived from an EMBL/GenBank/DDBJ whole genome shotgun (WGS) entry which is preliminary data.</text>
</comment>
<feature type="domain" description="AB hydrolase-1" evidence="2">
    <location>
        <begin position="27"/>
        <end position="272"/>
    </location>
</feature>
<accession>A0ABD5RR73</accession>
<protein>
    <submittedName>
        <fullName evidence="3">Alpha/beta fold hydrolase</fullName>
    </submittedName>
</protein>
<dbReference type="EMBL" id="JBHSQH010000001">
    <property type="protein sequence ID" value="MFC5973136.1"/>
    <property type="molecule type" value="Genomic_DNA"/>
</dbReference>
<dbReference type="RefSeq" id="WP_247417320.1">
    <property type="nucleotide sequence ID" value="NZ_JALLGW010000001.1"/>
</dbReference>
<dbReference type="AlphaFoldDB" id="A0ABD5RR73"/>
<dbReference type="PANTHER" id="PTHR43689">
    <property type="entry name" value="HYDROLASE"/>
    <property type="match status" value="1"/>
</dbReference>
<keyword evidence="1" id="KW-0472">Membrane</keyword>
<dbReference type="Gene3D" id="3.40.50.1820">
    <property type="entry name" value="alpha/beta hydrolase"/>
    <property type="match status" value="1"/>
</dbReference>
<dbReference type="GO" id="GO:0016787">
    <property type="term" value="F:hydrolase activity"/>
    <property type="evidence" value="ECO:0007669"/>
    <property type="project" value="UniProtKB-KW"/>
</dbReference>
<dbReference type="Pfam" id="PF12697">
    <property type="entry name" value="Abhydrolase_6"/>
    <property type="match status" value="1"/>
</dbReference>
<evidence type="ECO:0000259" key="2">
    <source>
        <dbReference type="Pfam" id="PF12697"/>
    </source>
</evidence>
<dbReference type="PANTHER" id="PTHR43689:SF8">
    <property type="entry name" value="ALPHA_BETA-HYDROLASES SUPERFAMILY PROTEIN"/>
    <property type="match status" value="1"/>
</dbReference>
<dbReference type="SUPFAM" id="SSF53474">
    <property type="entry name" value="alpha/beta-Hydrolases"/>
    <property type="match status" value="1"/>
</dbReference>
<sequence>MDSFDREFVDLDGLRLSYQVAGTGDPLVFLHGGGIDEGRLSWRTVAPAFTDEFRVYVPDWPGYGESDAPEGTPTVEYYAEVLARFYEALGIDSATLVGISMGGGVALSFVFGHPDRVERLVAVDSYGLGGSVPGGRLGAAMVGVPGLLGGLWWLLRRSDRLLAAAIRGIVGPGGPTDDLLADVRAATRRPEAGEAFAAFQRHEVGLGGLRTNFLDRLPDLSVPTLFVHGERDPVVPVEWAVRAATLADAEVRVLPGVGHWSPREDADGFVRAVRPFLAA</sequence>
<dbReference type="InterPro" id="IPR029058">
    <property type="entry name" value="AB_hydrolase_fold"/>
</dbReference>
<evidence type="ECO:0000313" key="4">
    <source>
        <dbReference type="Proteomes" id="UP001596099"/>
    </source>
</evidence>
<dbReference type="Proteomes" id="UP001596099">
    <property type="component" value="Unassembled WGS sequence"/>
</dbReference>
<reference evidence="3 4" key="1">
    <citation type="journal article" date="2019" name="Int. J. Syst. Evol. Microbiol.">
        <title>The Global Catalogue of Microorganisms (GCM) 10K type strain sequencing project: providing services to taxonomists for standard genome sequencing and annotation.</title>
        <authorList>
            <consortium name="The Broad Institute Genomics Platform"/>
            <consortium name="The Broad Institute Genome Sequencing Center for Infectious Disease"/>
            <person name="Wu L."/>
            <person name="Ma J."/>
        </authorList>
    </citation>
    <scope>NUCLEOTIDE SEQUENCE [LARGE SCALE GENOMIC DNA]</scope>
    <source>
        <strain evidence="3 4">CGMCC 1.12543</strain>
    </source>
</reference>
<keyword evidence="4" id="KW-1185">Reference proteome</keyword>
<evidence type="ECO:0000256" key="1">
    <source>
        <dbReference type="SAM" id="Phobius"/>
    </source>
</evidence>
<dbReference type="InterPro" id="IPR000073">
    <property type="entry name" value="AB_hydrolase_1"/>
</dbReference>
<gene>
    <name evidence="3" type="ORF">ACFPYI_17530</name>
</gene>
<feature type="transmembrane region" description="Helical" evidence="1">
    <location>
        <begin position="134"/>
        <end position="155"/>
    </location>
</feature>
<dbReference type="PRINTS" id="PR00111">
    <property type="entry name" value="ABHYDROLASE"/>
</dbReference>
<name>A0ABD5RR73_9EURY</name>
<evidence type="ECO:0000313" key="3">
    <source>
        <dbReference type="EMBL" id="MFC5973136.1"/>
    </source>
</evidence>
<keyword evidence="1" id="KW-0812">Transmembrane</keyword>
<keyword evidence="1" id="KW-1133">Transmembrane helix</keyword>
<proteinExistence type="predicted"/>
<organism evidence="3 4">
    <name type="scientific">Halomarina salina</name>
    <dbReference type="NCBI Taxonomy" id="1872699"/>
    <lineage>
        <taxon>Archaea</taxon>
        <taxon>Methanobacteriati</taxon>
        <taxon>Methanobacteriota</taxon>
        <taxon>Stenosarchaea group</taxon>
        <taxon>Halobacteria</taxon>
        <taxon>Halobacteriales</taxon>
        <taxon>Natronomonadaceae</taxon>
        <taxon>Halomarina</taxon>
    </lineage>
</organism>